<gene>
    <name evidence="1" type="ORF">EVAR_64682_1</name>
</gene>
<reference evidence="1 2" key="1">
    <citation type="journal article" date="2019" name="Commun. Biol.">
        <title>The bagworm genome reveals a unique fibroin gene that provides high tensile strength.</title>
        <authorList>
            <person name="Kono N."/>
            <person name="Nakamura H."/>
            <person name="Ohtoshi R."/>
            <person name="Tomita M."/>
            <person name="Numata K."/>
            <person name="Arakawa K."/>
        </authorList>
    </citation>
    <scope>NUCLEOTIDE SEQUENCE [LARGE SCALE GENOMIC DNA]</scope>
</reference>
<protein>
    <submittedName>
        <fullName evidence="1">Uncharacterized protein</fullName>
    </submittedName>
</protein>
<dbReference type="EMBL" id="BGZK01001962">
    <property type="protein sequence ID" value="GBP88853.1"/>
    <property type="molecule type" value="Genomic_DNA"/>
</dbReference>
<dbReference type="Proteomes" id="UP000299102">
    <property type="component" value="Unassembled WGS sequence"/>
</dbReference>
<dbReference type="AlphaFoldDB" id="A0A4C1ZNQ1"/>
<accession>A0A4C1ZNQ1</accession>
<evidence type="ECO:0000313" key="1">
    <source>
        <dbReference type="EMBL" id="GBP88853.1"/>
    </source>
</evidence>
<organism evidence="1 2">
    <name type="scientific">Eumeta variegata</name>
    <name type="common">Bagworm moth</name>
    <name type="synonym">Eumeta japonica</name>
    <dbReference type="NCBI Taxonomy" id="151549"/>
    <lineage>
        <taxon>Eukaryota</taxon>
        <taxon>Metazoa</taxon>
        <taxon>Ecdysozoa</taxon>
        <taxon>Arthropoda</taxon>
        <taxon>Hexapoda</taxon>
        <taxon>Insecta</taxon>
        <taxon>Pterygota</taxon>
        <taxon>Neoptera</taxon>
        <taxon>Endopterygota</taxon>
        <taxon>Lepidoptera</taxon>
        <taxon>Glossata</taxon>
        <taxon>Ditrysia</taxon>
        <taxon>Tineoidea</taxon>
        <taxon>Psychidae</taxon>
        <taxon>Oiketicinae</taxon>
        <taxon>Eumeta</taxon>
    </lineage>
</organism>
<evidence type="ECO:0000313" key="2">
    <source>
        <dbReference type="Proteomes" id="UP000299102"/>
    </source>
</evidence>
<sequence>MRKATSVIDLSSVMNHVAPVSGSSPPARGVVRTAAVINSHESRCLRPNAFGGGLTIEMASNKLVKSHGLLALLSELVSMSASS</sequence>
<name>A0A4C1ZNQ1_EUMVA</name>
<proteinExistence type="predicted"/>
<keyword evidence="2" id="KW-1185">Reference proteome</keyword>
<comment type="caution">
    <text evidence="1">The sequence shown here is derived from an EMBL/GenBank/DDBJ whole genome shotgun (WGS) entry which is preliminary data.</text>
</comment>